<organism evidence="2">
    <name type="scientific">Arundo donax</name>
    <name type="common">Giant reed</name>
    <name type="synonym">Donax arundinaceus</name>
    <dbReference type="NCBI Taxonomy" id="35708"/>
    <lineage>
        <taxon>Eukaryota</taxon>
        <taxon>Viridiplantae</taxon>
        <taxon>Streptophyta</taxon>
        <taxon>Embryophyta</taxon>
        <taxon>Tracheophyta</taxon>
        <taxon>Spermatophyta</taxon>
        <taxon>Magnoliopsida</taxon>
        <taxon>Liliopsida</taxon>
        <taxon>Poales</taxon>
        <taxon>Poaceae</taxon>
        <taxon>PACMAD clade</taxon>
        <taxon>Arundinoideae</taxon>
        <taxon>Arundineae</taxon>
        <taxon>Arundo</taxon>
    </lineage>
</organism>
<evidence type="ECO:0000313" key="2">
    <source>
        <dbReference type="EMBL" id="JAD20656.1"/>
    </source>
</evidence>
<reference evidence="2" key="1">
    <citation type="submission" date="2014-09" db="EMBL/GenBank/DDBJ databases">
        <authorList>
            <person name="Magalhaes I.L.F."/>
            <person name="Oliveira U."/>
            <person name="Santos F.R."/>
            <person name="Vidigal T.H.D.A."/>
            <person name="Brescovit A.D."/>
            <person name="Santos A.J."/>
        </authorList>
    </citation>
    <scope>NUCLEOTIDE SEQUENCE</scope>
    <source>
        <tissue evidence="2">Shoot tissue taken approximately 20 cm above the soil surface</tissue>
    </source>
</reference>
<dbReference type="AlphaFoldDB" id="A0A0A8Y325"/>
<proteinExistence type="predicted"/>
<feature type="region of interest" description="Disordered" evidence="1">
    <location>
        <begin position="1"/>
        <end position="21"/>
    </location>
</feature>
<dbReference type="EMBL" id="GBRH01277239">
    <property type="protein sequence ID" value="JAD20656.1"/>
    <property type="molecule type" value="Transcribed_RNA"/>
</dbReference>
<accession>A0A0A8Y325</accession>
<evidence type="ECO:0000256" key="1">
    <source>
        <dbReference type="SAM" id="MobiDB-lite"/>
    </source>
</evidence>
<name>A0A0A8Y325_ARUDO</name>
<protein>
    <submittedName>
        <fullName evidence="2">Uncharacterized protein</fullName>
    </submittedName>
</protein>
<reference evidence="2" key="2">
    <citation type="journal article" date="2015" name="Data Brief">
        <title>Shoot transcriptome of the giant reed, Arundo donax.</title>
        <authorList>
            <person name="Barrero R.A."/>
            <person name="Guerrero F.D."/>
            <person name="Moolhuijzen P."/>
            <person name="Goolsby J.A."/>
            <person name="Tidwell J."/>
            <person name="Bellgard S.E."/>
            <person name="Bellgard M.I."/>
        </authorList>
    </citation>
    <scope>NUCLEOTIDE SEQUENCE</scope>
    <source>
        <tissue evidence="2">Shoot tissue taken approximately 20 cm above the soil surface</tissue>
    </source>
</reference>
<sequence length="21" mass="2362">MAVDAGARRRRLDGRRVCTAM</sequence>